<keyword evidence="1" id="KW-0812">Transmembrane</keyword>
<keyword evidence="3" id="KW-1185">Reference proteome</keyword>
<dbReference type="Proteomes" id="UP000680365">
    <property type="component" value="Unassembled WGS sequence"/>
</dbReference>
<proteinExistence type="predicted"/>
<name>A0ABS5QLW6_9BACT</name>
<keyword evidence="1" id="KW-1133">Transmembrane helix</keyword>
<evidence type="ECO:0000313" key="2">
    <source>
        <dbReference type="EMBL" id="MBS8122195.1"/>
    </source>
</evidence>
<feature type="transmembrane region" description="Helical" evidence="1">
    <location>
        <begin position="541"/>
        <end position="560"/>
    </location>
</feature>
<reference evidence="2 3" key="1">
    <citation type="journal article" date="2021" name="Nat. Commun.">
        <title>Reductive evolution and unique predatory mode in the CPR bacterium Vampirococcus lugosii.</title>
        <authorList>
            <person name="Moreira D."/>
            <person name="Zivanovic Y."/>
            <person name="Lopez-Archilla A.I."/>
            <person name="Iniesto M."/>
            <person name="Lopez-Garcia P."/>
        </authorList>
    </citation>
    <scope>NUCLEOTIDE SEQUENCE [LARGE SCALE GENOMIC DNA]</scope>
    <source>
        <strain evidence="2">Chiprana</strain>
    </source>
</reference>
<gene>
    <name evidence="2" type="ORF">VAMP_165n39</name>
</gene>
<evidence type="ECO:0000313" key="3">
    <source>
        <dbReference type="Proteomes" id="UP000680365"/>
    </source>
</evidence>
<dbReference type="EMBL" id="JAEDAM010000052">
    <property type="protein sequence ID" value="MBS8122195.1"/>
    <property type="molecule type" value="Genomic_DNA"/>
</dbReference>
<evidence type="ECO:0008006" key="4">
    <source>
        <dbReference type="Google" id="ProtNLM"/>
    </source>
</evidence>
<evidence type="ECO:0000256" key="1">
    <source>
        <dbReference type="SAM" id="Phobius"/>
    </source>
</evidence>
<comment type="caution">
    <text evidence="2">The sequence shown here is derived from an EMBL/GenBank/DDBJ whole genome shotgun (WGS) entry which is preliminary data.</text>
</comment>
<feature type="transmembrane region" description="Helical" evidence="1">
    <location>
        <begin position="510"/>
        <end position="529"/>
    </location>
</feature>
<organism evidence="2 3">
    <name type="scientific">Candidatus Vampirococcus lugosii</name>
    <dbReference type="NCBI Taxonomy" id="2789015"/>
    <lineage>
        <taxon>Bacteria</taxon>
        <taxon>Candidatus Absconditibacteriota</taxon>
        <taxon>Vampirococcus</taxon>
    </lineage>
</organism>
<dbReference type="RefSeq" id="WP_213349528.1">
    <property type="nucleotide sequence ID" value="NZ_JAEDAM010000052.1"/>
</dbReference>
<sequence>MNDNLIKCPYCDEEIDRDSVRCEYCAESIKKDYVIVNNPLINNSYNILGLDTSSNQKQISKRAKDVLKYLAIGEVPDYENDLYFTHEYRNEIYVKSALDSLTNPKEKILNTFFWFDIENDDDKNIFSIYNTKNYNNAIDLFKKSNNKKNLAILYTLLLLDPSINSDYSEYVENSLTLFKEIQDDDKFWKMFEKKYLLFDDISTNKDLISEFRKDLGKHLSNIFYDISTKLGDDSILKKFHKYFKNTKGNKTNEQVEKIYLDLGKLSRELEEMNISEDGVFDDDEKAKVKKIHYDITQLLRKLEDLGLYDDSKTLIIRDTVAEAFRTIMLDLNNELNEEDEALKVLNYAIDIVGTDGLKHKINEDYKTITANIKLKPIIQLLDDEDFIGASKKIEELENKKFNKEDQIYLKNLKKRAVFGLLGKIFLNGKEEFESENYPKAIKYFNKVEELAKNNIELFEGINPEGLDNILNNIRAYLSKVETGKLNAKEVFDHIDTIRADALEKLSEEDGYFFIFYVDSITYGALSRFIINKKNNNGWSGWVGLICLILTGIFILISVFSDDASNNSNYSSSSNNYSSSNTYTNDTDYTNDDINTLFSNNSTDSNSNKCILNGIEYTKPEHAYCVPEDNYNAWKCDIGYHEKDNYCWCTSGDYTCPISLDTSSLDKQINSLQLEIDNMYVNQYSDNSVNRYNAKVDSMNNLIEERNKKLNESCSCN</sequence>
<protein>
    <recommendedName>
        <fullName evidence="4">Thyroglobulin type-1 domain-containing protein</fullName>
    </recommendedName>
</protein>
<keyword evidence="1" id="KW-0472">Membrane</keyword>
<accession>A0ABS5QLW6</accession>